<evidence type="ECO:0000256" key="1">
    <source>
        <dbReference type="SAM" id="MobiDB-lite"/>
    </source>
</evidence>
<evidence type="ECO:0000313" key="3">
    <source>
        <dbReference type="EMBL" id="AYO44702.1"/>
    </source>
</evidence>
<keyword evidence="4" id="KW-1185">Reference proteome</keyword>
<accession>A0A3G2SB67</accession>
<feature type="compositionally biased region" description="Basic and acidic residues" evidence="1">
    <location>
        <begin position="121"/>
        <end position="130"/>
    </location>
</feature>
<feature type="compositionally biased region" description="Basic and acidic residues" evidence="1">
    <location>
        <begin position="104"/>
        <end position="113"/>
    </location>
</feature>
<feature type="signal peptide" evidence="2">
    <location>
        <begin position="1"/>
        <end position="19"/>
    </location>
</feature>
<feature type="chain" id="PRO_5018186644" evidence="2">
    <location>
        <begin position="20"/>
        <end position="288"/>
    </location>
</feature>
<gene>
    <name evidence="3" type="ORF">DNF11_3752</name>
</gene>
<protein>
    <submittedName>
        <fullName evidence="3">Uncharacterized protein</fullName>
    </submittedName>
</protein>
<dbReference type="AlphaFoldDB" id="A0A3G2SB67"/>
<keyword evidence="2" id="KW-0732">Signal</keyword>
<organism evidence="3 4">
    <name type="scientific">Malassezia restricta (strain ATCC 96810 / NBRC 103918 / CBS 7877)</name>
    <name type="common">Seborrheic dermatitis infection agent</name>
    <dbReference type="NCBI Taxonomy" id="425264"/>
    <lineage>
        <taxon>Eukaryota</taxon>
        <taxon>Fungi</taxon>
        <taxon>Dikarya</taxon>
        <taxon>Basidiomycota</taxon>
        <taxon>Ustilaginomycotina</taxon>
        <taxon>Malasseziomycetes</taxon>
        <taxon>Malasseziales</taxon>
        <taxon>Malasseziaceae</taxon>
        <taxon>Malassezia</taxon>
    </lineage>
</organism>
<feature type="compositionally biased region" description="Polar residues" evidence="1">
    <location>
        <begin position="172"/>
        <end position="192"/>
    </location>
</feature>
<dbReference type="Proteomes" id="UP000269793">
    <property type="component" value="Chromosome VII"/>
</dbReference>
<feature type="compositionally biased region" description="Basic and acidic residues" evidence="1">
    <location>
        <begin position="208"/>
        <end position="218"/>
    </location>
</feature>
<feature type="compositionally biased region" description="Low complexity" evidence="1">
    <location>
        <begin position="159"/>
        <end position="171"/>
    </location>
</feature>
<name>A0A3G2SB67_MALR7</name>
<sequence>MKILFASLLLWTVLLQVSATPLHRTVKKNALDVTSAQVEKRLRTESLQRRSAVCEPVEDKTVTVTHWKTRHIGNGKQPGVTRITETSWIATTVYTSSTPTSPKETTKGPKPDDSFPPVTKSLEHAHDTKEPYTSVTAASVRETHSRSSQTVQHDTKQQSSSSVSRMSTKSSTIVTTSHLASKDASPTESTPAHSHRLSTGPRPACSAEYHDEPKEHTTKTGSSQTTKHSRTKNAGPSPTTVIKTQVSGTDLTITATSLAGGKFDCGKYNIFGIEVCINGSGNGNQIKF</sequence>
<reference evidence="3 4" key="1">
    <citation type="submission" date="2018-10" db="EMBL/GenBank/DDBJ databases">
        <title>Complete genome sequence of Malassezia restricta CBS 7877.</title>
        <authorList>
            <person name="Morand S.C."/>
            <person name="Bertignac M."/>
            <person name="Iltis A."/>
            <person name="Kolder I."/>
            <person name="Pirovano W."/>
            <person name="Jourdain R."/>
            <person name="Clavaud C."/>
        </authorList>
    </citation>
    <scope>NUCLEOTIDE SEQUENCE [LARGE SCALE GENOMIC DNA]</scope>
    <source>
        <strain evidence="3 4">CBS 7877</strain>
    </source>
</reference>
<proteinExistence type="predicted"/>
<dbReference type="EMBL" id="CP033154">
    <property type="protein sequence ID" value="AYO44702.1"/>
    <property type="molecule type" value="Genomic_DNA"/>
</dbReference>
<evidence type="ECO:0000256" key="2">
    <source>
        <dbReference type="SAM" id="SignalP"/>
    </source>
</evidence>
<dbReference type="VEuPathDB" id="FungiDB:DNF11_3752"/>
<feature type="region of interest" description="Disordered" evidence="1">
    <location>
        <begin position="94"/>
        <end position="241"/>
    </location>
</feature>
<feature type="compositionally biased region" description="Polar residues" evidence="1">
    <location>
        <begin position="219"/>
        <end position="241"/>
    </location>
</feature>
<dbReference type="OrthoDB" id="3365235at2759"/>
<evidence type="ECO:0000313" key="4">
    <source>
        <dbReference type="Proteomes" id="UP000269793"/>
    </source>
</evidence>